<evidence type="ECO:0000313" key="2">
    <source>
        <dbReference type="Proteomes" id="UP001604336"/>
    </source>
</evidence>
<reference evidence="2" key="1">
    <citation type="submission" date="2024-07" db="EMBL/GenBank/DDBJ databases">
        <title>Two chromosome-level genome assemblies of Korean endemic species Abeliophyllum distichum and Forsythia ovata (Oleaceae).</title>
        <authorList>
            <person name="Jang H."/>
        </authorList>
    </citation>
    <scope>NUCLEOTIDE SEQUENCE [LARGE SCALE GENOMIC DNA]</scope>
</reference>
<dbReference type="AlphaFoldDB" id="A0ABD1RU65"/>
<evidence type="ECO:0000313" key="1">
    <source>
        <dbReference type="EMBL" id="KAL2491973.1"/>
    </source>
</evidence>
<comment type="caution">
    <text evidence="1">The sequence shown here is derived from an EMBL/GenBank/DDBJ whole genome shotgun (WGS) entry which is preliminary data.</text>
</comment>
<protein>
    <recommendedName>
        <fullName evidence="3">Retrotransposon gag domain-containing protein</fullName>
    </recommendedName>
</protein>
<proteinExistence type="predicted"/>
<keyword evidence="2" id="KW-1185">Reference proteome</keyword>
<accession>A0ABD1RU65</accession>
<evidence type="ECO:0008006" key="3">
    <source>
        <dbReference type="Google" id="ProtNLM"/>
    </source>
</evidence>
<sequence length="106" mass="12223">MRMSLGYQSPKVLIFMEKKTHNNAWLFSLKTYNNIGTYNETMVKQLVCSLKGAVFEWYIDLPGGSIDSWDQLDQMFQQASIIVADSQPSELAQTEQIKEDSIVEYF</sequence>
<dbReference type="EMBL" id="JBFOLK010000008">
    <property type="protein sequence ID" value="KAL2491973.1"/>
    <property type="molecule type" value="Genomic_DNA"/>
</dbReference>
<name>A0ABD1RU65_9LAMI</name>
<gene>
    <name evidence="1" type="ORF">Adt_27601</name>
</gene>
<dbReference type="Proteomes" id="UP001604336">
    <property type="component" value="Unassembled WGS sequence"/>
</dbReference>
<organism evidence="1 2">
    <name type="scientific">Abeliophyllum distichum</name>
    <dbReference type="NCBI Taxonomy" id="126358"/>
    <lineage>
        <taxon>Eukaryota</taxon>
        <taxon>Viridiplantae</taxon>
        <taxon>Streptophyta</taxon>
        <taxon>Embryophyta</taxon>
        <taxon>Tracheophyta</taxon>
        <taxon>Spermatophyta</taxon>
        <taxon>Magnoliopsida</taxon>
        <taxon>eudicotyledons</taxon>
        <taxon>Gunneridae</taxon>
        <taxon>Pentapetalae</taxon>
        <taxon>asterids</taxon>
        <taxon>lamiids</taxon>
        <taxon>Lamiales</taxon>
        <taxon>Oleaceae</taxon>
        <taxon>Forsythieae</taxon>
        <taxon>Abeliophyllum</taxon>
    </lineage>
</organism>